<dbReference type="Proteomes" id="UP000595009">
    <property type="component" value="Chromosome"/>
</dbReference>
<name>A0A7M1NYH7_HAEPA</name>
<reference evidence="1 2" key="1">
    <citation type="submission" date="2020-10" db="EMBL/GenBank/DDBJ databases">
        <title>Genomic diversity and antimicrobial resistance of Haemophilus colonising the airways of young children with cystic fibrosis.</title>
        <authorList>
            <person name="Watts S.C."/>
            <person name="Judd L.M."/>
            <person name="Carzino R."/>
            <person name="Ranganathan S."/>
            <person name="Holt K.E."/>
        </authorList>
    </citation>
    <scope>NUCLEOTIDE SEQUENCE [LARGE SCALE GENOMIC DNA]</scope>
    <source>
        <strain evidence="1 2">M1C137_2</strain>
    </source>
</reference>
<evidence type="ECO:0000313" key="2">
    <source>
        <dbReference type="Proteomes" id="UP000595009"/>
    </source>
</evidence>
<accession>A0A7M1NYH7</accession>
<dbReference type="AlphaFoldDB" id="A0A7M1NYH7"/>
<evidence type="ECO:0000313" key="1">
    <source>
        <dbReference type="EMBL" id="QOR18015.1"/>
    </source>
</evidence>
<proteinExistence type="predicted"/>
<sequence>MNIRTWDCDYPQDLGFELPPQEAVEINKEAYRMVSKEQPDIDDFLASFKDPRQKNYLHYRERVEFYATSFFNSLDKAQYMLNLRPHAFKGKFIAVGMIKPEYGKGIENHNTGHISMWLYKNIFPTGFVRV</sequence>
<dbReference type="EMBL" id="CP063120">
    <property type="protein sequence ID" value="QOR18015.1"/>
    <property type="molecule type" value="Genomic_DNA"/>
</dbReference>
<protein>
    <submittedName>
        <fullName evidence="1">Uncharacterized protein</fullName>
    </submittedName>
</protein>
<gene>
    <name evidence="1" type="ORF">INP94_03810</name>
</gene>
<dbReference type="RefSeq" id="WP_005759377.1">
    <property type="nucleotide sequence ID" value="NZ_CP063120.1"/>
</dbReference>
<organism evidence="1 2">
    <name type="scientific">Haemophilus parainfluenzae</name>
    <dbReference type="NCBI Taxonomy" id="729"/>
    <lineage>
        <taxon>Bacteria</taxon>
        <taxon>Pseudomonadati</taxon>
        <taxon>Pseudomonadota</taxon>
        <taxon>Gammaproteobacteria</taxon>
        <taxon>Pasteurellales</taxon>
        <taxon>Pasteurellaceae</taxon>
        <taxon>Haemophilus</taxon>
    </lineage>
</organism>